<evidence type="ECO:0000256" key="1">
    <source>
        <dbReference type="ARBA" id="ARBA00022737"/>
    </source>
</evidence>
<dbReference type="InterPro" id="IPR046960">
    <property type="entry name" value="PPR_At4g14850-like_plant"/>
</dbReference>
<dbReference type="Pfam" id="PF01535">
    <property type="entry name" value="PPR"/>
    <property type="match status" value="2"/>
</dbReference>
<dbReference type="FunFam" id="1.25.40.10:FF:000348">
    <property type="entry name" value="Pentatricopeptide repeat-containing protein chloroplastic"/>
    <property type="match status" value="1"/>
</dbReference>
<dbReference type="FunFam" id="1.25.40.10:FF:001213">
    <property type="entry name" value="Pentatricopeptide repeat-containing protein, mitochondrial"/>
    <property type="match status" value="1"/>
</dbReference>
<dbReference type="InterPro" id="IPR011990">
    <property type="entry name" value="TPR-like_helical_dom_sf"/>
</dbReference>
<evidence type="ECO:0000256" key="2">
    <source>
        <dbReference type="PROSITE-ProRule" id="PRU00708"/>
    </source>
</evidence>
<dbReference type="Gene3D" id="1.25.40.10">
    <property type="entry name" value="Tetratricopeptide repeat domain"/>
    <property type="match status" value="3"/>
</dbReference>
<evidence type="ECO:0000313" key="4">
    <source>
        <dbReference type="Proteomes" id="UP001179952"/>
    </source>
</evidence>
<sequence>MPCMRPTKTSRTQSSLQTIFTSKHPEHLLLSLLNNHHHHHQQIHSQIITSGLHHHINNKSMLLYNTLLKHYSRGSSPEDSLLLYNHLRRLSAHPLPDQSFTLSVLLKACANSSRPCFGTQLHCHSIKVGFGSHVYVQTALLNMYVECGSFSNAVKVFDFMSVRNVVTWNAVLTGAAKCGRLELARDLFDAMPVKNVVSWTGLIDGYTRAGRALEAVGFLRRMMGEGVKPSEITVLVIIPAISNLGMLCLGESVHAYGEKNGHGLFDVRVSNSYIDLYAKCGSIGNAGRVFFGLGERRNLVSWTSMISGFAMHGMAGEAVEWFGEMVVEGWRPNRVTLLCVLSACSHGGLVEQGLRFFHDMVCEYGIMPEVKHYGCVVDMLGRAGRLAEAEKLAMRMPAEEESVVVWRTLLGSCNFHGNTEMGERVMRRIMMMERRYGGDYVVLYNMLSGDGRFGDAEMVRSLLDERDVYKVPGITLIGGKEQDLNCL</sequence>
<organism evidence="3 4">
    <name type="scientific">Acorus gramineus</name>
    <name type="common">Dwarf sweet flag</name>
    <dbReference type="NCBI Taxonomy" id="55184"/>
    <lineage>
        <taxon>Eukaryota</taxon>
        <taxon>Viridiplantae</taxon>
        <taxon>Streptophyta</taxon>
        <taxon>Embryophyta</taxon>
        <taxon>Tracheophyta</taxon>
        <taxon>Spermatophyta</taxon>
        <taxon>Magnoliopsida</taxon>
        <taxon>Liliopsida</taxon>
        <taxon>Acoraceae</taxon>
        <taxon>Acorus</taxon>
    </lineage>
</organism>
<dbReference type="PANTHER" id="PTHR47926">
    <property type="entry name" value="PENTATRICOPEPTIDE REPEAT-CONTAINING PROTEIN"/>
    <property type="match status" value="1"/>
</dbReference>
<keyword evidence="4" id="KW-1185">Reference proteome</keyword>
<keyword evidence="1" id="KW-0677">Repeat</keyword>
<reference evidence="3" key="1">
    <citation type="journal article" date="2023" name="Nat. Commun.">
        <title>Diploid and tetraploid genomes of Acorus and the evolution of monocots.</title>
        <authorList>
            <person name="Ma L."/>
            <person name="Liu K.W."/>
            <person name="Li Z."/>
            <person name="Hsiao Y.Y."/>
            <person name="Qi Y."/>
            <person name="Fu T."/>
            <person name="Tang G.D."/>
            <person name="Zhang D."/>
            <person name="Sun W.H."/>
            <person name="Liu D.K."/>
            <person name="Li Y."/>
            <person name="Chen G.Z."/>
            <person name="Liu X.D."/>
            <person name="Liao X.Y."/>
            <person name="Jiang Y.T."/>
            <person name="Yu X."/>
            <person name="Hao Y."/>
            <person name="Huang J."/>
            <person name="Zhao X.W."/>
            <person name="Ke S."/>
            <person name="Chen Y.Y."/>
            <person name="Wu W.L."/>
            <person name="Hsu J.L."/>
            <person name="Lin Y.F."/>
            <person name="Huang M.D."/>
            <person name="Li C.Y."/>
            <person name="Huang L."/>
            <person name="Wang Z.W."/>
            <person name="Zhao X."/>
            <person name="Zhong W.Y."/>
            <person name="Peng D.H."/>
            <person name="Ahmad S."/>
            <person name="Lan S."/>
            <person name="Zhang J.S."/>
            <person name="Tsai W.C."/>
            <person name="Van de Peer Y."/>
            <person name="Liu Z.J."/>
        </authorList>
    </citation>
    <scope>NUCLEOTIDE SEQUENCE</scope>
    <source>
        <strain evidence="3">SCP</strain>
    </source>
</reference>
<dbReference type="PANTHER" id="PTHR47926:SF460">
    <property type="entry name" value="OS01G0815900 PROTEIN"/>
    <property type="match status" value="1"/>
</dbReference>
<proteinExistence type="predicted"/>
<dbReference type="PROSITE" id="PS51375">
    <property type="entry name" value="PPR"/>
    <property type="match status" value="3"/>
</dbReference>
<dbReference type="Proteomes" id="UP001179952">
    <property type="component" value="Unassembled WGS sequence"/>
</dbReference>
<dbReference type="EMBL" id="JAUJYN010000008">
    <property type="protein sequence ID" value="KAK1264765.1"/>
    <property type="molecule type" value="Genomic_DNA"/>
</dbReference>
<gene>
    <name evidence="3" type="ORF">QJS04_geneDACA010631</name>
</gene>
<reference evidence="3" key="2">
    <citation type="submission" date="2023-06" db="EMBL/GenBank/DDBJ databases">
        <authorList>
            <person name="Ma L."/>
            <person name="Liu K.-W."/>
            <person name="Li Z."/>
            <person name="Hsiao Y.-Y."/>
            <person name="Qi Y."/>
            <person name="Fu T."/>
            <person name="Tang G."/>
            <person name="Zhang D."/>
            <person name="Sun W.-H."/>
            <person name="Liu D.-K."/>
            <person name="Li Y."/>
            <person name="Chen G.-Z."/>
            <person name="Liu X.-D."/>
            <person name="Liao X.-Y."/>
            <person name="Jiang Y.-T."/>
            <person name="Yu X."/>
            <person name="Hao Y."/>
            <person name="Huang J."/>
            <person name="Zhao X.-W."/>
            <person name="Ke S."/>
            <person name="Chen Y.-Y."/>
            <person name="Wu W.-L."/>
            <person name="Hsu J.-L."/>
            <person name="Lin Y.-F."/>
            <person name="Huang M.-D."/>
            <person name="Li C.-Y."/>
            <person name="Huang L."/>
            <person name="Wang Z.-W."/>
            <person name="Zhao X."/>
            <person name="Zhong W.-Y."/>
            <person name="Peng D.-H."/>
            <person name="Ahmad S."/>
            <person name="Lan S."/>
            <person name="Zhang J.-S."/>
            <person name="Tsai W.-C."/>
            <person name="Van De Peer Y."/>
            <person name="Liu Z.-J."/>
        </authorList>
    </citation>
    <scope>NUCLEOTIDE SEQUENCE</scope>
    <source>
        <strain evidence="3">SCP</strain>
        <tissue evidence="3">Leaves</tissue>
    </source>
</reference>
<dbReference type="NCBIfam" id="TIGR00756">
    <property type="entry name" value="PPR"/>
    <property type="match status" value="3"/>
</dbReference>
<dbReference type="GO" id="GO:0003723">
    <property type="term" value="F:RNA binding"/>
    <property type="evidence" value="ECO:0007669"/>
    <property type="project" value="InterPro"/>
</dbReference>
<evidence type="ECO:0000313" key="3">
    <source>
        <dbReference type="EMBL" id="KAK1264765.1"/>
    </source>
</evidence>
<dbReference type="Pfam" id="PF13041">
    <property type="entry name" value="PPR_2"/>
    <property type="match status" value="2"/>
</dbReference>
<accession>A0AAV9AK80</accession>
<dbReference type="InterPro" id="IPR002885">
    <property type="entry name" value="PPR_rpt"/>
</dbReference>
<comment type="caution">
    <text evidence="3">The sequence shown here is derived from an EMBL/GenBank/DDBJ whole genome shotgun (WGS) entry which is preliminary data.</text>
</comment>
<feature type="repeat" description="PPR" evidence="2">
    <location>
        <begin position="195"/>
        <end position="229"/>
    </location>
</feature>
<feature type="repeat" description="PPR" evidence="2">
    <location>
        <begin position="298"/>
        <end position="332"/>
    </location>
</feature>
<dbReference type="AlphaFoldDB" id="A0AAV9AK80"/>
<name>A0AAV9AK80_ACOGR</name>
<protein>
    <submittedName>
        <fullName evidence="3">Pentatricopeptide repeat-containing protein</fullName>
    </submittedName>
</protein>
<dbReference type="GO" id="GO:0009451">
    <property type="term" value="P:RNA modification"/>
    <property type="evidence" value="ECO:0007669"/>
    <property type="project" value="InterPro"/>
</dbReference>
<feature type="repeat" description="PPR" evidence="2">
    <location>
        <begin position="164"/>
        <end position="194"/>
    </location>
</feature>